<dbReference type="EMBL" id="JAUHHV010000006">
    <property type="protein sequence ID" value="KAK1421012.1"/>
    <property type="molecule type" value="Genomic_DNA"/>
</dbReference>
<organism evidence="1 2">
    <name type="scientific">Tagetes erecta</name>
    <name type="common">African marigold</name>
    <dbReference type="NCBI Taxonomy" id="13708"/>
    <lineage>
        <taxon>Eukaryota</taxon>
        <taxon>Viridiplantae</taxon>
        <taxon>Streptophyta</taxon>
        <taxon>Embryophyta</taxon>
        <taxon>Tracheophyta</taxon>
        <taxon>Spermatophyta</taxon>
        <taxon>Magnoliopsida</taxon>
        <taxon>eudicotyledons</taxon>
        <taxon>Gunneridae</taxon>
        <taxon>Pentapetalae</taxon>
        <taxon>asterids</taxon>
        <taxon>campanulids</taxon>
        <taxon>Asterales</taxon>
        <taxon>Asteraceae</taxon>
        <taxon>Asteroideae</taxon>
        <taxon>Heliantheae alliance</taxon>
        <taxon>Tageteae</taxon>
        <taxon>Tagetes</taxon>
    </lineage>
</organism>
<evidence type="ECO:0000313" key="1">
    <source>
        <dbReference type="EMBL" id="KAK1421012.1"/>
    </source>
</evidence>
<reference evidence="1" key="1">
    <citation type="journal article" date="2023" name="bioRxiv">
        <title>Improved chromosome-level genome assembly for marigold (Tagetes erecta).</title>
        <authorList>
            <person name="Jiang F."/>
            <person name="Yuan L."/>
            <person name="Wang S."/>
            <person name="Wang H."/>
            <person name="Xu D."/>
            <person name="Wang A."/>
            <person name="Fan W."/>
        </authorList>
    </citation>
    <scope>NUCLEOTIDE SEQUENCE</scope>
    <source>
        <strain evidence="1">WSJ</strain>
        <tissue evidence="1">Leaf</tissue>
    </source>
</reference>
<gene>
    <name evidence="1" type="ORF">QVD17_23049</name>
</gene>
<name>A0AAD8KDL3_TARER</name>
<dbReference type="AlphaFoldDB" id="A0AAD8KDL3"/>
<proteinExistence type="predicted"/>
<keyword evidence="2" id="KW-1185">Reference proteome</keyword>
<accession>A0AAD8KDL3</accession>
<protein>
    <submittedName>
        <fullName evidence="1">Uncharacterized protein</fullName>
    </submittedName>
</protein>
<dbReference type="Proteomes" id="UP001229421">
    <property type="component" value="Unassembled WGS sequence"/>
</dbReference>
<evidence type="ECO:0000313" key="2">
    <source>
        <dbReference type="Proteomes" id="UP001229421"/>
    </source>
</evidence>
<sequence>MTIPKLNLSVKYQQKLNFKSSREGGTKSVFVSHRFFLIIIIFNHNYPLPSFQSLHSTLYIDPNSQLPYLHSTHKSHLFTLLLHS</sequence>
<comment type="caution">
    <text evidence="1">The sequence shown here is derived from an EMBL/GenBank/DDBJ whole genome shotgun (WGS) entry which is preliminary data.</text>
</comment>